<gene>
    <name evidence="2" type="ORF">OB914_07900</name>
    <name evidence="1" type="ORF">OB916_05825</name>
</gene>
<dbReference type="EMBL" id="JAOPKD010000005">
    <property type="protein sequence ID" value="MCU4726890.1"/>
    <property type="molecule type" value="Genomic_DNA"/>
</dbReference>
<evidence type="ECO:0000313" key="1">
    <source>
        <dbReference type="EMBL" id="MCU4717581.1"/>
    </source>
</evidence>
<protein>
    <submittedName>
        <fullName evidence="2">Uncharacterized protein</fullName>
    </submittedName>
</protein>
<keyword evidence="3" id="KW-1185">Reference proteome</keyword>
<dbReference type="RefSeq" id="WP_315908347.1">
    <property type="nucleotide sequence ID" value="NZ_JAOPKC010000004.1"/>
</dbReference>
<organism evidence="2 4">
    <name type="scientific">Halapricum hydrolyticum</name>
    <dbReference type="NCBI Taxonomy" id="2979991"/>
    <lineage>
        <taxon>Archaea</taxon>
        <taxon>Methanobacteriati</taxon>
        <taxon>Methanobacteriota</taxon>
        <taxon>Stenosarchaea group</taxon>
        <taxon>Halobacteria</taxon>
        <taxon>Halobacteriales</taxon>
        <taxon>Haloarculaceae</taxon>
        <taxon>Halapricum</taxon>
    </lineage>
</organism>
<dbReference type="AlphaFoldDB" id="A0AAE3IEH0"/>
<dbReference type="Proteomes" id="UP001208186">
    <property type="component" value="Unassembled WGS sequence"/>
</dbReference>
<proteinExistence type="predicted"/>
<name>A0AAE3IEH0_9EURY</name>
<evidence type="ECO:0000313" key="3">
    <source>
        <dbReference type="Proteomes" id="UP001208186"/>
    </source>
</evidence>
<dbReference type="Proteomes" id="UP001209746">
    <property type="component" value="Unassembled WGS sequence"/>
</dbReference>
<accession>A0AAE3IEH0</accession>
<evidence type="ECO:0000313" key="4">
    <source>
        <dbReference type="Proteomes" id="UP001209746"/>
    </source>
</evidence>
<sequence>MTDDIYTYADGKSTKDLASYQGVRGAEVKAIATNVQGSTPISQVHQDFVRPADDSNTDSVDDTVQFLHAIDIIEKPSERVVEPIDDQPFSEYPFEIRVLHHLKQQQDAQDHFARIQEVMIEKEKDKEVRLYDKGNLKEDLEREADDYPFDWTVQKVEMWYNLMAPVGLISIKDNQEIGTSPCPALIYDLLKEFEREEGSNSIREALDWIEEHFFACYASRGGVPRVYLGLSDTMKTMIEDDVLALKTPSDATYQVRIPATKADQVSRFELSERPDKPAYRYPLEHDEVATL</sequence>
<comment type="caution">
    <text evidence="2">The sequence shown here is derived from an EMBL/GenBank/DDBJ whole genome shotgun (WGS) entry which is preliminary data.</text>
</comment>
<evidence type="ECO:0000313" key="2">
    <source>
        <dbReference type="EMBL" id="MCU4726890.1"/>
    </source>
</evidence>
<dbReference type="EMBL" id="JAOPKC010000004">
    <property type="protein sequence ID" value="MCU4717581.1"/>
    <property type="molecule type" value="Genomic_DNA"/>
</dbReference>
<reference evidence="2" key="1">
    <citation type="submission" date="2023-02" db="EMBL/GenBank/DDBJ databases">
        <title>Enrichment on poylsaccharides allowed isolation of novel metabolic and taxonomic groups of Haloarchaea.</title>
        <authorList>
            <person name="Sorokin D.Y."/>
            <person name="Elcheninov A.G."/>
            <person name="Khizhniak T.V."/>
            <person name="Kolganova T.V."/>
            <person name="Kublanov I.V."/>
        </authorList>
    </citation>
    <scope>NUCLEOTIDE SEQUENCE</scope>
    <source>
        <strain evidence="1 3">HArc-curdl5-1</strain>
        <strain evidence="2">HArc-curdl7</strain>
    </source>
</reference>